<evidence type="ECO:0000313" key="2">
    <source>
        <dbReference type="Proteomes" id="UP000738517"/>
    </source>
</evidence>
<accession>A0ABW9YE42</accession>
<keyword evidence="2" id="KW-1185">Reference proteome</keyword>
<dbReference type="RefSeq" id="WP_160648958.1">
    <property type="nucleotide sequence ID" value="NZ_RSEJ01000003.1"/>
</dbReference>
<protein>
    <submittedName>
        <fullName evidence="1">DNA alkylation repair protein</fullName>
    </submittedName>
</protein>
<reference evidence="1 2" key="1">
    <citation type="journal article" date="2017" name="Int. J. Syst. Evol. Microbiol.">
        <title>Photobacterium alginatilyticum sp. nov., a marine bacterium isolated from bottom seawater.</title>
        <authorList>
            <person name="Wang X."/>
            <person name="Wang Y."/>
            <person name="Yang X."/>
            <person name="Sun H."/>
            <person name="Li B."/>
            <person name="Zhang X.H."/>
        </authorList>
    </citation>
    <scope>NUCLEOTIDE SEQUENCE [LARGE SCALE GENOMIC DNA]</scope>
    <source>
        <strain evidence="1 2">P03D4</strain>
    </source>
</reference>
<sequence length="367" mass="42418">MSNLFKDIYSKSFYEEFSQILALTLPSFDKERFNTLIFNDAFAELELKERMTHTATVLHHFLPANFGDAAETIKQLIDNLRSADIREKSIEYMFFPEYIAMYGIDDYENSISTLEYVTQFTSCEFAVRPYIVKYQDKMLKQMLSWSTHSNNKVRRLASEGTRPRLPWAMALPSLKKDPKPIGPILDNLKNDSCEVVRRSAANNLNDISKDNPEFVIARAREWLGSSKETDALVKHACRTLLKQGNPDVLQLFGFDSTDIELSDFRVTTPAVQIGNQLEFTFSLLNRGVSPTMLRLEYGLYYKKHNGDLSRKVFKISEREIEPGRIYEIKRKQNFKPITTRKLYTGTHQVSIILNGQESKRVEFELTA</sequence>
<dbReference type="Proteomes" id="UP000738517">
    <property type="component" value="Unassembled WGS sequence"/>
</dbReference>
<evidence type="ECO:0000313" key="1">
    <source>
        <dbReference type="EMBL" id="NBI51902.1"/>
    </source>
</evidence>
<gene>
    <name evidence="1" type="ORF">EIZ48_04870</name>
</gene>
<dbReference type="Gene3D" id="1.25.40.290">
    <property type="entry name" value="ARM repeat domains"/>
    <property type="match status" value="1"/>
</dbReference>
<proteinExistence type="predicted"/>
<name>A0ABW9YE42_9GAMM</name>
<dbReference type="EMBL" id="RSEJ01000003">
    <property type="protein sequence ID" value="NBI51902.1"/>
    <property type="molecule type" value="Genomic_DNA"/>
</dbReference>
<dbReference type="InterPro" id="IPR016024">
    <property type="entry name" value="ARM-type_fold"/>
</dbReference>
<organism evidence="1 2">
    <name type="scientific">Photobacterium alginatilyticum</name>
    <dbReference type="NCBI Taxonomy" id="1775171"/>
    <lineage>
        <taxon>Bacteria</taxon>
        <taxon>Pseudomonadati</taxon>
        <taxon>Pseudomonadota</taxon>
        <taxon>Gammaproteobacteria</taxon>
        <taxon>Vibrionales</taxon>
        <taxon>Vibrionaceae</taxon>
        <taxon>Photobacterium</taxon>
    </lineage>
</organism>
<dbReference type="SUPFAM" id="SSF48371">
    <property type="entry name" value="ARM repeat"/>
    <property type="match status" value="1"/>
</dbReference>
<comment type="caution">
    <text evidence="1">The sequence shown here is derived from an EMBL/GenBank/DDBJ whole genome shotgun (WGS) entry which is preliminary data.</text>
</comment>